<dbReference type="OrthoDB" id="6641193at2759"/>
<keyword evidence="6" id="KW-1185">Reference proteome</keyword>
<dbReference type="Gene3D" id="2.20.25.240">
    <property type="match status" value="1"/>
</dbReference>
<evidence type="ECO:0000256" key="3">
    <source>
        <dbReference type="ARBA" id="ARBA00022833"/>
    </source>
</evidence>
<evidence type="ECO:0000313" key="6">
    <source>
        <dbReference type="Proteomes" id="UP000478052"/>
    </source>
</evidence>
<gene>
    <name evidence="5" type="ORF">FWK35_00023965</name>
</gene>
<dbReference type="EMBL" id="VUJU01005561">
    <property type="protein sequence ID" value="KAF0750870.1"/>
    <property type="molecule type" value="Genomic_DNA"/>
</dbReference>
<dbReference type="Proteomes" id="UP000478052">
    <property type="component" value="Unassembled WGS sequence"/>
</dbReference>
<organism evidence="5 6">
    <name type="scientific">Aphis craccivora</name>
    <name type="common">Cowpea aphid</name>
    <dbReference type="NCBI Taxonomy" id="307492"/>
    <lineage>
        <taxon>Eukaryota</taxon>
        <taxon>Metazoa</taxon>
        <taxon>Ecdysozoa</taxon>
        <taxon>Arthropoda</taxon>
        <taxon>Hexapoda</taxon>
        <taxon>Insecta</taxon>
        <taxon>Pterygota</taxon>
        <taxon>Neoptera</taxon>
        <taxon>Paraneoptera</taxon>
        <taxon>Hemiptera</taxon>
        <taxon>Sternorrhyncha</taxon>
        <taxon>Aphidomorpha</taxon>
        <taxon>Aphidoidea</taxon>
        <taxon>Aphididae</taxon>
        <taxon>Aphidini</taxon>
        <taxon>Aphis</taxon>
        <taxon>Aphis</taxon>
    </lineage>
</organism>
<evidence type="ECO:0000259" key="4">
    <source>
        <dbReference type="Pfam" id="PF04500"/>
    </source>
</evidence>
<reference evidence="5 6" key="1">
    <citation type="submission" date="2019-08" db="EMBL/GenBank/DDBJ databases">
        <title>Whole genome of Aphis craccivora.</title>
        <authorList>
            <person name="Voronova N.V."/>
            <person name="Shulinski R.S."/>
            <person name="Bandarenka Y.V."/>
            <person name="Zhorov D.G."/>
            <person name="Warner D."/>
        </authorList>
    </citation>
    <scope>NUCLEOTIDE SEQUENCE [LARGE SCALE GENOMIC DNA]</scope>
    <source>
        <strain evidence="5">180601</strain>
        <tissue evidence="5">Whole Body</tissue>
    </source>
</reference>
<evidence type="ECO:0000313" key="5">
    <source>
        <dbReference type="EMBL" id="KAF0750870.1"/>
    </source>
</evidence>
<keyword evidence="1" id="KW-0479">Metal-binding</keyword>
<dbReference type="AlphaFoldDB" id="A0A6G0Y8A3"/>
<proteinExistence type="predicted"/>
<evidence type="ECO:0000256" key="1">
    <source>
        <dbReference type="ARBA" id="ARBA00022723"/>
    </source>
</evidence>
<protein>
    <recommendedName>
        <fullName evidence="4">FLYWCH-type domain-containing protein</fullName>
    </recommendedName>
</protein>
<dbReference type="GO" id="GO:0008270">
    <property type="term" value="F:zinc ion binding"/>
    <property type="evidence" value="ECO:0007669"/>
    <property type="project" value="UniProtKB-KW"/>
</dbReference>
<dbReference type="Pfam" id="PF04500">
    <property type="entry name" value="FLYWCH"/>
    <property type="match status" value="1"/>
</dbReference>
<name>A0A6G0Y8A3_APHCR</name>
<keyword evidence="3" id="KW-0862">Zinc</keyword>
<sequence length="111" mass="12982">MYYLFLHENESQELTLEVLNLEKPKTYKIFFGIQKATEIIQDNLGFLYYKNKKTKKKIYLVCIEKKSGNSCRASAHISSDPNDDKLILSKQHNHKLTSFKEEVPIKEANID</sequence>
<feature type="domain" description="FLYWCH-type" evidence="4">
    <location>
        <begin position="45"/>
        <end position="94"/>
    </location>
</feature>
<evidence type="ECO:0000256" key="2">
    <source>
        <dbReference type="ARBA" id="ARBA00022771"/>
    </source>
</evidence>
<accession>A0A6G0Y8A3</accession>
<dbReference type="InterPro" id="IPR007588">
    <property type="entry name" value="Znf_FLYWCH"/>
</dbReference>
<keyword evidence="2" id="KW-0863">Zinc-finger</keyword>
<comment type="caution">
    <text evidence="5">The sequence shown here is derived from an EMBL/GenBank/DDBJ whole genome shotgun (WGS) entry which is preliminary data.</text>
</comment>